<dbReference type="Proteomes" id="UP000239576">
    <property type="component" value="Unassembled WGS sequence"/>
</dbReference>
<proteinExistence type="predicted"/>
<reference evidence="1 2" key="2">
    <citation type="submission" date="2018-03" db="EMBL/GenBank/DDBJ databases">
        <title>The ancient ancestry and fast evolution of plastids.</title>
        <authorList>
            <person name="Moore K.R."/>
            <person name="Magnabosco C."/>
            <person name="Momper L."/>
            <person name="Gold D.A."/>
            <person name="Bosak T."/>
            <person name="Fournier G.P."/>
        </authorList>
    </citation>
    <scope>NUCLEOTIDE SEQUENCE [LARGE SCALE GENOMIC DNA]</scope>
    <source>
        <strain evidence="1 2">ULC18</strain>
    </source>
</reference>
<name>A0A2T1EN00_9CYAN</name>
<dbReference type="SUPFAM" id="SSF82602">
    <property type="entry name" value="Nuclease A inhibitor (NuiA)"/>
    <property type="match status" value="1"/>
</dbReference>
<sequence length="138" mass="15205">MRMNPQSADLLTQLQAATAGLLWLSEMDAPFQVKHWSYPADTPLTTEALLQLTKQPPNALVKALAVDDFFAGATEDQDWFGEEEKAIAARYRELVALLKQHLSDLTVYQVGEVTLDIYVVGRTPEGELVGLATQASET</sequence>
<dbReference type="InterPro" id="IPR036587">
    <property type="entry name" value="NucleaseA_inhib-like_sf"/>
</dbReference>
<dbReference type="Gene3D" id="3.40.1460.10">
    <property type="entry name" value="Nuclease A inhibitor-like"/>
    <property type="match status" value="1"/>
</dbReference>
<evidence type="ECO:0000313" key="1">
    <source>
        <dbReference type="EMBL" id="PSB34119.1"/>
    </source>
</evidence>
<dbReference type="EMBL" id="PVWK01000015">
    <property type="protein sequence ID" value="PSB34119.1"/>
    <property type="molecule type" value="Genomic_DNA"/>
</dbReference>
<dbReference type="OrthoDB" id="574253at2"/>
<dbReference type="Pfam" id="PF07924">
    <property type="entry name" value="NuiA"/>
    <property type="match status" value="1"/>
</dbReference>
<organism evidence="1 2">
    <name type="scientific">Stenomitos frigidus ULC18</name>
    <dbReference type="NCBI Taxonomy" id="2107698"/>
    <lineage>
        <taxon>Bacteria</taxon>
        <taxon>Bacillati</taxon>
        <taxon>Cyanobacteriota</taxon>
        <taxon>Cyanophyceae</taxon>
        <taxon>Leptolyngbyales</taxon>
        <taxon>Leptolyngbyaceae</taxon>
        <taxon>Stenomitos</taxon>
    </lineage>
</organism>
<keyword evidence="2" id="KW-1185">Reference proteome</keyword>
<evidence type="ECO:0000313" key="2">
    <source>
        <dbReference type="Proteomes" id="UP000239576"/>
    </source>
</evidence>
<reference evidence="2" key="1">
    <citation type="submission" date="2018-02" db="EMBL/GenBank/DDBJ databases">
        <authorList>
            <person name="Moore K."/>
            <person name="Momper L."/>
        </authorList>
    </citation>
    <scope>NUCLEOTIDE SEQUENCE [LARGE SCALE GENOMIC DNA]</scope>
    <source>
        <strain evidence="2">ULC18</strain>
    </source>
</reference>
<gene>
    <name evidence="1" type="ORF">C7B82_03225</name>
</gene>
<comment type="caution">
    <text evidence="1">The sequence shown here is derived from an EMBL/GenBank/DDBJ whole genome shotgun (WGS) entry which is preliminary data.</text>
</comment>
<dbReference type="InterPro" id="IPR012489">
    <property type="entry name" value="NucleaseA_inhib-like"/>
</dbReference>
<dbReference type="AlphaFoldDB" id="A0A2T1EN00"/>
<accession>A0A2T1EN00</accession>
<protein>
    <submittedName>
        <fullName evidence="1">Nuclease</fullName>
    </submittedName>
</protein>